<dbReference type="PANTHER" id="PTHR21028:SF2">
    <property type="entry name" value="CYTH DOMAIN-CONTAINING PROTEIN"/>
    <property type="match status" value="1"/>
</dbReference>
<dbReference type="Pfam" id="PF01928">
    <property type="entry name" value="CYTH"/>
    <property type="match status" value="1"/>
</dbReference>
<organism evidence="3 4">
    <name type="scientific">Candidatus Blautia merdigallinarum</name>
    <dbReference type="NCBI Taxonomy" id="2838495"/>
    <lineage>
        <taxon>Bacteria</taxon>
        <taxon>Bacillati</taxon>
        <taxon>Bacillota</taxon>
        <taxon>Clostridia</taxon>
        <taxon>Lachnospirales</taxon>
        <taxon>Lachnospiraceae</taxon>
        <taxon>Blautia</taxon>
    </lineage>
</organism>
<sequence>MPQQEKLKEIDNFEIEIKIPIEDPERIMKSLVARGFQKNQKVIEEDMYYNSEYHDVRRYDEALRIRKTRDLLTGKTRAQINFKGKKIDQISMSRREYETGIEDPDCMEKILGAIGFIRVAGVKKTRNYLQRGEMTACLDQVENLGNFLELEVIVRKENLRERFLSQMREILQELGLSMDNTVRTSYLSMLMGKEENIKERNDHGEKNCGDISGSRLSCG</sequence>
<evidence type="ECO:0000256" key="1">
    <source>
        <dbReference type="SAM" id="MobiDB-lite"/>
    </source>
</evidence>
<protein>
    <submittedName>
        <fullName evidence="3">Class IV adenylate cyclase</fullName>
    </submittedName>
</protein>
<dbReference type="SUPFAM" id="SSF55154">
    <property type="entry name" value="CYTH-like phosphatases"/>
    <property type="match status" value="1"/>
</dbReference>
<dbReference type="Proteomes" id="UP000823893">
    <property type="component" value="Unassembled WGS sequence"/>
</dbReference>
<evidence type="ECO:0000313" key="3">
    <source>
        <dbReference type="EMBL" id="HJC11449.1"/>
    </source>
</evidence>
<dbReference type="PROSITE" id="PS51707">
    <property type="entry name" value="CYTH"/>
    <property type="match status" value="1"/>
</dbReference>
<feature type="compositionally biased region" description="Basic and acidic residues" evidence="1">
    <location>
        <begin position="198"/>
        <end position="208"/>
    </location>
</feature>
<dbReference type="InterPro" id="IPR008173">
    <property type="entry name" value="Adenylyl_cyclase_CyaB"/>
</dbReference>
<dbReference type="EMBL" id="DWWV01000156">
    <property type="protein sequence ID" value="HJC11449.1"/>
    <property type="molecule type" value="Genomic_DNA"/>
</dbReference>
<dbReference type="SMART" id="SM01118">
    <property type="entry name" value="CYTH"/>
    <property type="match status" value="1"/>
</dbReference>
<proteinExistence type="predicted"/>
<reference evidence="3" key="1">
    <citation type="journal article" date="2021" name="PeerJ">
        <title>Extensive microbial diversity within the chicken gut microbiome revealed by metagenomics and culture.</title>
        <authorList>
            <person name="Gilroy R."/>
            <person name="Ravi A."/>
            <person name="Getino M."/>
            <person name="Pursley I."/>
            <person name="Horton D.L."/>
            <person name="Alikhan N.F."/>
            <person name="Baker D."/>
            <person name="Gharbi K."/>
            <person name="Hall N."/>
            <person name="Watson M."/>
            <person name="Adriaenssens E.M."/>
            <person name="Foster-Nyarko E."/>
            <person name="Jarju S."/>
            <person name="Secka A."/>
            <person name="Antonio M."/>
            <person name="Oren A."/>
            <person name="Chaudhuri R.R."/>
            <person name="La Ragione R."/>
            <person name="Hildebrand F."/>
            <person name="Pallen M.J."/>
        </authorList>
    </citation>
    <scope>NUCLEOTIDE SEQUENCE</scope>
    <source>
        <strain evidence="3">ChiSxjej6B18-287</strain>
    </source>
</reference>
<gene>
    <name evidence="3" type="primary">cyaB</name>
    <name evidence="3" type="ORF">H9935_11700</name>
</gene>
<dbReference type="InterPro" id="IPR033469">
    <property type="entry name" value="CYTH-like_dom_sf"/>
</dbReference>
<accession>A0A9D2N794</accession>
<feature type="region of interest" description="Disordered" evidence="1">
    <location>
        <begin position="198"/>
        <end position="219"/>
    </location>
</feature>
<dbReference type="AlphaFoldDB" id="A0A9D2N794"/>
<dbReference type="PANTHER" id="PTHR21028">
    <property type="entry name" value="SI:CH211-156B7.4"/>
    <property type="match status" value="1"/>
</dbReference>
<evidence type="ECO:0000259" key="2">
    <source>
        <dbReference type="PROSITE" id="PS51707"/>
    </source>
</evidence>
<comment type="caution">
    <text evidence="3">The sequence shown here is derived from an EMBL/GenBank/DDBJ whole genome shotgun (WGS) entry which is preliminary data.</text>
</comment>
<dbReference type="CDD" id="cd07890">
    <property type="entry name" value="CYTH-like_AC_IV-like"/>
    <property type="match status" value="1"/>
</dbReference>
<dbReference type="Gene3D" id="2.40.320.10">
    <property type="entry name" value="Hypothetical Protein Pfu-838710-001"/>
    <property type="match status" value="1"/>
</dbReference>
<name>A0A9D2N794_9FIRM</name>
<evidence type="ECO:0000313" key="4">
    <source>
        <dbReference type="Proteomes" id="UP000823893"/>
    </source>
</evidence>
<feature type="domain" description="CYTH" evidence="2">
    <location>
        <begin position="12"/>
        <end position="192"/>
    </location>
</feature>
<dbReference type="InterPro" id="IPR023577">
    <property type="entry name" value="CYTH_domain"/>
</dbReference>
<dbReference type="NCBIfam" id="TIGR00318">
    <property type="entry name" value="cyaB"/>
    <property type="match status" value="1"/>
</dbReference>
<reference evidence="3" key="2">
    <citation type="submission" date="2021-04" db="EMBL/GenBank/DDBJ databases">
        <authorList>
            <person name="Gilroy R."/>
        </authorList>
    </citation>
    <scope>NUCLEOTIDE SEQUENCE</scope>
    <source>
        <strain evidence="3">ChiSxjej6B18-287</strain>
    </source>
</reference>